<protein>
    <submittedName>
        <fullName evidence="2">ABC transporter permease</fullName>
    </submittedName>
</protein>
<comment type="caution">
    <text evidence="2">The sequence shown here is derived from an EMBL/GenBank/DDBJ whole genome shotgun (WGS) entry which is preliminary data.</text>
</comment>
<name>A0A4R9C3Z5_9FIRM</name>
<keyword evidence="1" id="KW-1133">Transmembrane helix</keyword>
<dbReference type="OrthoDB" id="10020643at2"/>
<keyword evidence="3" id="KW-1185">Reference proteome</keyword>
<sequence length="416" mass="49250">MKNLMISIKLLKKNKFINFVIICQIFIMLFFSVKNINEMSEAISEYNYLKNSSLNNGLFYMNKPIYNEREENNSKSNIEDIKRNYSLIKEYIETHTDDFKDFTREKINFYFSNTKKNVMMYDKTTLNILSRHFDNKINLKKFEGLVPALVQNKYSNEYKIGDIIYLDDKKDIKIKIKGYYDKDIKLPSLQMITNKSFPVSELFSRTANGAPIFILEYDENLYKIFETIGESYIENNIIYFKDNLEKEKINEFEKYIKENNLGYYQFTKDLISEQYKLFLNMMQRYLDIMISFVGILILTIVGMAYINKDLLKNRFKIYIFNGASKKDLYLITFYNYFIILSMSILLYIIFYKIVGAYYWTGFSILRGFDAIGNSSIISFNTVTFFIVIIVAILLSTAISLLPVLEIKKQLKNRGKI</sequence>
<feature type="transmembrane region" description="Helical" evidence="1">
    <location>
        <begin position="285"/>
        <end position="307"/>
    </location>
</feature>
<keyword evidence="1" id="KW-0812">Transmembrane</keyword>
<dbReference type="RefSeq" id="WP_134712046.1">
    <property type="nucleotide sequence ID" value="NZ_CP119081.1"/>
</dbReference>
<dbReference type="Proteomes" id="UP000297454">
    <property type="component" value="Unassembled WGS sequence"/>
</dbReference>
<feature type="transmembrane region" description="Helical" evidence="1">
    <location>
        <begin position="382"/>
        <end position="404"/>
    </location>
</feature>
<organism evidence="2 3">
    <name type="scientific">Helcococcus ovis</name>
    <dbReference type="NCBI Taxonomy" id="72026"/>
    <lineage>
        <taxon>Bacteria</taxon>
        <taxon>Bacillati</taxon>
        <taxon>Bacillota</taxon>
        <taxon>Tissierellia</taxon>
        <taxon>Tissierellales</taxon>
        <taxon>Peptoniphilaceae</taxon>
        <taxon>Helcococcus</taxon>
    </lineage>
</organism>
<feature type="transmembrane region" description="Helical" evidence="1">
    <location>
        <begin position="16"/>
        <end position="33"/>
    </location>
</feature>
<evidence type="ECO:0000313" key="2">
    <source>
        <dbReference type="EMBL" id="TFF67265.1"/>
    </source>
</evidence>
<evidence type="ECO:0000256" key="1">
    <source>
        <dbReference type="SAM" id="Phobius"/>
    </source>
</evidence>
<dbReference type="AlphaFoldDB" id="A0A4R9C3Z5"/>
<feature type="transmembrane region" description="Helical" evidence="1">
    <location>
        <begin position="328"/>
        <end position="350"/>
    </location>
</feature>
<accession>A0A4R9C3Z5</accession>
<proteinExistence type="predicted"/>
<reference evidence="2 3" key="1">
    <citation type="submission" date="2019-01" db="EMBL/GenBank/DDBJ databases">
        <title>Draft Genome Sequences of Helcococcus ovis Strains Isolated from the Uterus and Vagina of Dairy Cows with Metritis.</title>
        <authorList>
            <person name="Cunha F."/>
            <person name="Jeon S.J."/>
            <person name="Kutzer P."/>
            <person name="Galvao K.N."/>
        </authorList>
    </citation>
    <scope>NUCLEOTIDE SEQUENCE [LARGE SCALE GENOMIC DNA]</scope>
    <source>
        <strain evidence="2 3">KG-37</strain>
    </source>
</reference>
<evidence type="ECO:0000313" key="3">
    <source>
        <dbReference type="Proteomes" id="UP000297454"/>
    </source>
</evidence>
<keyword evidence="1" id="KW-0472">Membrane</keyword>
<dbReference type="GeneID" id="97031360"/>
<dbReference type="EMBL" id="SCFR01000003">
    <property type="protein sequence ID" value="TFF67265.1"/>
    <property type="molecule type" value="Genomic_DNA"/>
</dbReference>
<gene>
    <name evidence="2" type="ORF">EQF91_01180</name>
</gene>